<protein>
    <recommendedName>
        <fullName evidence="1">GAF domain-containing protein</fullName>
    </recommendedName>
</protein>
<proteinExistence type="predicted"/>
<organism evidence="2 3">
    <name type="scientific">Nocardioides pocheonensis</name>
    <dbReference type="NCBI Taxonomy" id="661485"/>
    <lineage>
        <taxon>Bacteria</taxon>
        <taxon>Bacillati</taxon>
        <taxon>Actinomycetota</taxon>
        <taxon>Actinomycetes</taxon>
        <taxon>Propionibacteriales</taxon>
        <taxon>Nocardioidaceae</taxon>
        <taxon>Nocardioides</taxon>
    </lineage>
</organism>
<evidence type="ECO:0000313" key="2">
    <source>
        <dbReference type="EMBL" id="RNM13562.1"/>
    </source>
</evidence>
<name>A0A3N0GN06_9ACTN</name>
<evidence type="ECO:0000313" key="3">
    <source>
        <dbReference type="Proteomes" id="UP000279994"/>
    </source>
</evidence>
<dbReference type="Proteomes" id="UP000279994">
    <property type="component" value="Unassembled WGS sequence"/>
</dbReference>
<dbReference type="InterPro" id="IPR029016">
    <property type="entry name" value="GAF-like_dom_sf"/>
</dbReference>
<comment type="caution">
    <text evidence="2">The sequence shown here is derived from an EMBL/GenBank/DDBJ whole genome shotgun (WGS) entry which is preliminary data.</text>
</comment>
<dbReference type="EMBL" id="RJSF01000040">
    <property type="protein sequence ID" value="RNM13562.1"/>
    <property type="molecule type" value="Genomic_DNA"/>
</dbReference>
<dbReference type="AlphaFoldDB" id="A0A3N0GN06"/>
<feature type="domain" description="GAF" evidence="1">
    <location>
        <begin position="18"/>
        <end position="151"/>
    </location>
</feature>
<dbReference type="SUPFAM" id="SSF55781">
    <property type="entry name" value="GAF domain-like"/>
    <property type="match status" value="1"/>
</dbReference>
<dbReference type="Pfam" id="PF13185">
    <property type="entry name" value="GAF_2"/>
    <property type="match status" value="1"/>
</dbReference>
<evidence type="ECO:0000259" key="1">
    <source>
        <dbReference type="Pfam" id="PF13185"/>
    </source>
</evidence>
<dbReference type="InterPro" id="IPR003018">
    <property type="entry name" value="GAF"/>
</dbReference>
<accession>A0A3N0GN06</accession>
<dbReference type="Gene3D" id="3.30.450.40">
    <property type="match status" value="1"/>
</dbReference>
<gene>
    <name evidence="2" type="ORF">EFL26_11165</name>
</gene>
<keyword evidence="3" id="KW-1185">Reference proteome</keyword>
<dbReference type="OrthoDB" id="23692at2"/>
<dbReference type="RefSeq" id="WP_123222970.1">
    <property type="nucleotide sequence ID" value="NZ_RJSF01000040.1"/>
</dbReference>
<reference evidence="2 3" key="1">
    <citation type="submission" date="2018-11" db="EMBL/GenBank/DDBJ databases">
        <authorList>
            <person name="Li F."/>
        </authorList>
    </citation>
    <scope>NUCLEOTIDE SEQUENCE [LARGE SCALE GENOMIC DNA]</scope>
    <source>
        <strain evidence="2 3">Gsoil 818</strain>
    </source>
</reference>
<sequence>MEENPVPPRILEALEQADDLSEVGRIVRTAARGLTGAMGATFVLRDVDQCFYADEDAIAPLWKGQRFPMTSCISGWAMLHGTTAVVPEIEDDSRIPLEAYRPTFVRSLAMAPAGTPEPVAAIGAYWTTPRTPTADEVAALEALAAATGRAINRIGLDDAPWAPRFGHAEAATSSAAPA</sequence>